<reference evidence="17 18" key="1">
    <citation type="journal article" date="2018" name="Nat. Ecol. Evol.">
        <title>Shark genomes provide insights into elasmobranch evolution and the origin of vertebrates.</title>
        <authorList>
            <person name="Hara Y"/>
            <person name="Yamaguchi K"/>
            <person name="Onimaru K"/>
            <person name="Kadota M"/>
            <person name="Koyanagi M"/>
            <person name="Keeley SD"/>
            <person name="Tatsumi K"/>
            <person name="Tanaka K"/>
            <person name="Motone F"/>
            <person name="Kageyama Y"/>
            <person name="Nozu R"/>
            <person name="Adachi N"/>
            <person name="Nishimura O"/>
            <person name="Nakagawa R"/>
            <person name="Tanegashima C"/>
            <person name="Kiyatake I"/>
            <person name="Matsumoto R"/>
            <person name="Murakumo K"/>
            <person name="Nishida K"/>
            <person name="Terakita A"/>
            <person name="Kuratani S"/>
            <person name="Sato K"/>
            <person name="Hyodo S Kuraku.S."/>
        </authorList>
    </citation>
    <scope>NUCLEOTIDE SEQUENCE [LARGE SCALE GENOMIC DNA]</scope>
</reference>
<organism evidence="17 18">
    <name type="scientific">Scyliorhinus torazame</name>
    <name type="common">Cloudy catshark</name>
    <name type="synonym">Catulus torazame</name>
    <dbReference type="NCBI Taxonomy" id="75743"/>
    <lineage>
        <taxon>Eukaryota</taxon>
        <taxon>Metazoa</taxon>
        <taxon>Chordata</taxon>
        <taxon>Craniata</taxon>
        <taxon>Vertebrata</taxon>
        <taxon>Chondrichthyes</taxon>
        <taxon>Elasmobranchii</taxon>
        <taxon>Galeomorphii</taxon>
        <taxon>Galeoidea</taxon>
        <taxon>Carcharhiniformes</taxon>
        <taxon>Scyliorhinidae</taxon>
        <taxon>Scyliorhinus</taxon>
    </lineage>
</organism>
<accession>A0A401NKC8</accession>
<keyword evidence="7 15" id="KW-1133">Transmembrane helix</keyword>
<evidence type="ECO:0000313" key="17">
    <source>
        <dbReference type="EMBL" id="GCB61338.1"/>
    </source>
</evidence>
<dbReference type="FunFam" id="1.20.120.350:FF:000054">
    <property type="entry name" value="voltage-gated hydrogen channel 1"/>
    <property type="match status" value="1"/>
</dbReference>
<dbReference type="SUPFAM" id="SSF81324">
    <property type="entry name" value="Voltage-gated potassium channels"/>
    <property type="match status" value="1"/>
</dbReference>
<dbReference type="InterPro" id="IPR027359">
    <property type="entry name" value="Volt_channel_dom_sf"/>
</dbReference>
<evidence type="ECO:0000256" key="2">
    <source>
        <dbReference type="ARBA" id="ARBA00015897"/>
    </source>
</evidence>
<evidence type="ECO:0000313" key="18">
    <source>
        <dbReference type="Proteomes" id="UP000288216"/>
    </source>
</evidence>
<keyword evidence="10 15" id="KW-0472">Membrane</keyword>
<dbReference type="GO" id="GO:0034702">
    <property type="term" value="C:monoatomic ion channel complex"/>
    <property type="evidence" value="ECO:0007669"/>
    <property type="project" value="UniProtKB-KW"/>
</dbReference>
<keyword evidence="5 15" id="KW-0812">Transmembrane</keyword>
<keyword evidence="9" id="KW-0406">Ion transport</keyword>
<feature type="transmembrane region" description="Helical" evidence="15">
    <location>
        <begin position="145"/>
        <end position="169"/>
    </location>
</feature>
<dbReference type="OrthoDB" id="427456at2759"/>
<feature type="non-terminal residue" evidence="17">
    <location>
        <position position="1"/>
    </location>
</feature>
<evidence type="ECO:0000256" key="6">
    <source>
        <dbReference type="ARBA" id="ARBA00022882"/>
    </source>
</evidence>
<name>A0A401NKC8_SCYTO</name>
<keyword evidence="8 13" id="KW-0175">Coiled coil</keyword>
<keyword evidence="6" id="KW-0851">Voltage-gated channel</keyword>
<dbReference type="OMA" id="WVSTRIV"/>
<evidence type="ECO:0000256" key="12">
    <source>
        <dbReference type="ARBA" id="ARBA00031989"/>
    </source>
</evidence>
<evidence type="ECO:0000256" key="11">
    <source>
        <dbReference type="ARBA" id="ARBA00023303"/>
    </source>
</evidence>
<gene>
    <name evidence="17" type="ORF">scyTo_0009317</name>
</gene>
<dbReference type="STRING" id="75743.A0A401NKC8"/>
<keyword evidence="18" id="KW-1185">Reference proteome</keyword>
<protein>
    <recommendedName>
        <fullName evidence="2">Voltage-gated hydrogen channel 1</fullName>
    </recommendedName>
    <alternativeName>
        <fullName evidence="12">Hydrogen voltage-gated channel 1</fullName>
    </alternativeName>
</protein>
<feature type="region of interest" description="Disordered" evidence="14">
    <location>
        <begin position="16"/>
        <end position="42"/>
    </location>
</feature>
<feature type="transmembrane region" description="Helical" evidence="15">
    <location>
        <begin position="181"/>
        <end position="202"/>
    </location>
</feature>
<evidence type="ECO:0000259" key="16">
    <source>
        <dbReference type="Pfam" id="PF00520"/>
    </source>
</evidence>
<dbReference type="AlphaFoldDB" id="A0A401NKC8"/>
<evidence type="ECO:0000256" key="13">
    <source>
        <dbReference type="SAM" id="Coils"/>
    </source>
</evidence>
<evidence type="ECO:0000256" key="1">
    <source>
        <dbReference type="ARBA" id="ARBA00004651"/>
    </source>
</evidence>
<evidence type="ECO:0000256" key="8">
    <source>
        <dbReference type="ARBA" id="ARBA00023054"/>
    </source>
</evidence>
<dbReference type="PANTHER" id="PTHR46480:SF1">
    <property type="entry name" value="VOLTAGE-GATED HYDROGEN CHANNEL 1"/>
    <property type="match status" value="1"/>
</dbReference>
<evidence type="ECO:0000256" key="9">
    <source>
        <dbReference type="ARBA" id="ARBA00023065"/>
    </source>
</evidence>
<evidence type="ECO:0000256" key="15">
    <source>
        <dbReference type="SAM" id="Phobius"/>
    </source>
</evidence>
<evidence type="ECO:0000256" key="7">
    <source>
        <dbReference type="ARBA" id="ARBA00022989"/>
    </source>
</evidence>
<dbReference type="Proteomes" id="UP000288216">
    <property type="component" value="Unassembled WGS sequence"/>
</dbReference>
<dbReference type="GO" id="GO:0005886">
    <property type="term" value="C:plasma membrane"/>
    <property type="evidence" value="ECO:0007669"/>
    <property type="project" value="UniProtKB-SubCell"/>
</dbReference>
<dbReference type="Gene3D" id="1.20.5.170">
    <property type="match status" value="1"/>
</dbReference>
<evidence type="ECO:0000256" key="3">
    <source>
        <dbReference type="ARBA" id="ARBA00022448"/>
    </source>
</evidence>
<dbReference type="InterPro" id="IPR005821">
    <property type="entry name" value="Ion_trans_dom"/>
</dbReference>
<feature type="compositionally biased region" description="Basic residues" evidence="14">
    <location>
        <begin position="30"/>
        <end position="42"/>
    </location>
</feature>
<sequence length="315" mass="36930">ASCKISLTTELAQRNSETEFGRFKNPQRNSRGKGGRKRSQFGKNVSRIRVKVHLTIEEDLQPRDSQRRFPPLSKTRYPRLKLALKDSTMPKYLKYFTTVGDDYQKWQDEEDHDDPVDTDEENLPSQFTSFRDALKWLFNSNKFQIAVVCFVILDALFVLCELLMDLAVIEVDKEKIAPQVFHYLSITILTFFILELIGKLYAFRWEFFWHKFEVLDGVIVVVSFILDIVYISREDAFDAVGLLILLRLWRVARIINGILMTVKSRAAKKETELKNANSHLKQRIGELQNECTELTREVERLRRLLQENSITYQIN</sequence>
<proteinExistence type="predicted"/>
<evidence type="ECO:0000256" key="4">
    <source>
        <dbReference type="ARBA" id="ARBA00022475"/>
    </source>
</evidence>
<dbReference type="PANTHER" id="PTHR46480">
    <property type="entry name" value="F20B24.22"/>
    <property type="match status" value="1"/>
</dbReference>
<keyword evidence="4" id="KW-1003">Cell membrane</keyword>
<evidence type="ECO:0000256" key="10">
    <source>
        <dbReference type="ARBA" id="ARBA00023136"/>
    </source>
</evidence>
<dbReference type="Gene3D" id="1.20.120.350">
    <property type="entry name" value="Voltage-gated potassium channels. Chain C"/>
    <property type="match status" value="1"/>
</dbReference>
<comment type="subcellular location">
    <subcellularLocation>
        <location evidence="1">Cell membrane</location>
        <topology evidence="1">Multi-pass membrane protein</topology>
    </subcellularLocation>
</comment>
<dbReference type="EMBL" id="BFAA01003778">
    <property type="protein sequence ID" value="GCB61338.1"/>
    <property type="molecule type" value="Genomic_DNA"/>
</dbReference>
<comment type="caution">
    <text evidence="17">The sequence shown here is derived from an EMBL/GenBank/DDBJ whole genome shotgun (WGS) entry which is preliminary data.</text>
</comment>
<dbReference type="InterPro" id="IPR031846">
    <property type="entry name" value="Hvcn1"/>
</dbReference>
<evidence type="ECO:0000256" key="14">
    <source>
        <dbReference type="SAM" id="MobiDB-lite"/>
    </source>
</evidence>
<feature type="coiled-coil region" evidence="13">
    <location>
        <begin position="270"/>
        <end position="304"/>
    </location>
</feature>
<dbReference type="Pfam" id="PF00520">
    <property type="entry name" value="Ion_trans"/>
    <property type="match status" value="1"/>
</dbReference>
<evidence type="ECO:0000256" key="5">
    <source>
        <dbReference type="ARBA" id="ARBA00022692"/>
    </source>
</evidence>
<keyword evidence="11" id="KW-0407">Ion channel</keyword>
<dbReference type="GO" id="GO:0010043">
    <property type="term" value="P:response to zinc ion"/>
    <property type="evidence" value="ECO:0007669"/>
    <property type="project" value="UniProtKB-ARBA"/>
</dbReference>
<dbReference type="GO" id="GO:0030171">
    <property type="term" value="F:voltage-gated proton channel activity"/>
    <property type="evidence" value="ECO:0007669"/>
    <property type="project" value="InterPro"/>
</dbReference>
<feature type="transmembrane region" description="Helical" evidence="15">
    <location>
        <begin position="214"/>
        <end position="233"/>
    </location>
</feature>
<keyword evidence="3" id="KW-0813">Transport</keyword>
<feature type="domain" description="Ion transport" evidence="16">
    <location>
        <begin position="143"/>
        <end position="256"/>
    </location>
</feature>